<feature type="signal peptide" evidence="2">
    <location>
        <begin position="1"/>
        <end position="18"/>
    </location>
</feature>
<evidence type="ECO:0000256" key="2">
    <source>
        <dbReference type="SAM" id="SignalP"/>
    </source>
</evidence>
<sequence>MLLLWYAWPYLTQSIVLAQHLKAILKPQLWSSLQREAQLPDEKEKAARRIAELEATGTEKDIQLAEKDGRIAYWEGKAKHAGMLLTRIRKSRTNAGLLAKWEQEIFTSQGGSMPAEQSTPAGAAHGAGSAPKRSAACPADLMPAAKKPCSRLAQPAEHAPHGQRPASGVPSGACGLMEGGPAAKRPQTAAARPAGKASGGQVAPAKTPAGIPAGAQANQAGSEEQQRAAEGAVGPLGVGEPVHVDAGCLERSGGDARVRLSRLLSAPPKGSTAHLAHPAHNDLEGVRFYAAASITDPDDPDEVFTFDLSDESHGAVFNTGQSSDGNKTGALPCGAQLHALYVLPDGSKWAEHSVFHVDEDVRVLARKKWQTWRPPPAAEANLDDELFRKAGRYHSRLQNVETDCWIFRDKLPSKEVIAQKGIGENLFFWRVTFHPISQQAFRYYY</sequence>
<feature type="compositionally biased region" description="Polar residues" evidence="1">
    <location>
        <begin position="108"/>
        <end position="120"/>
    </location>
</feature>
<name>A0AAV1HY00_9CHLO</name>
<gene>
    <name evidence="3" type="ORF">CVIRNUC_002700</name>
</gene>
<evidence type="ECO:0000313" key="3">
    <source>
        <dbReference type="EMBL" id="CAK0759471.1"/>
    </source>
</evidence>
<protein>
    <submittedName>
        <fullName evidence="3">Uncharacterized protein</fullName>
    </submittedName>
</protein>
<feature type="compositionally biased region" description="Low complexity" evidence="1">
    <location>
        <begin position="121"/>
        <end position="130"/>
    </location>
</feature>
<organism evidence="3 4">
    <name type="scientific">Coccomyxa viridis</name>
    <dbReference type="NCBI Taxonomy" id="1274662"/>
    <lineage>
        <taxon>Eukaryota</taxon>
        <taxon>Viridiplantae</taxon>
        <taxon>Chlorophyta</taxon>
        <taxon>core chlorophytes</taxon>
        <taxon>Trebouxiophyceae</taxon>
        <taxon>Trebouxiophyceae incertae sedis</taxon>
        <taxon>Coccomyxaceae</taxon>
        <taxon>Coccomyxa</taxon>
    </lineage>
</organism>
<proteinExistence type="predicted"/>
<dbReference type="Proteomes" id="UP001314263">
    <property type="component" value="Unassembled WGS sequence"/>
</dbReference>
<accession>A0AAV1HY00</accession>
<evidence type="ECO:0000256" key="1">
    <source>
        <dbReference type="SAM" id="MobiDB-lite"/>
    </source>
</evidence>
<reference evidence="3 4" key="1">
    <citation type="submission" date="2023-10" db="EMBL/GenBank/DDBJ databases">
        <authorList>
            <person name="Maclean D."/>
            <person name="Macfadyen A."/>
        </authorList>
    </citation>
    <scope>NUCLEOTIDE SEQUENCE [LARGE SCALE GENOMIC DNA]</scope>
</reference>
<feature type="region of interest" description="Disordered" evidence="1">
    <location>
        <begin position="148"/>
        <end position="237"/>
    </location>
</feature>
<dbReference type="AlphaFoldDB" id="A0AAV1HY00"/>
<feature type="region of interest" description="Disordered" evidence="1">
    <location>
        <begin position="108"/>
        <end position="135"/>
    </location>
</feature>
<keyword evidence="2" id="KW-0732">Signal</keyword>
<keyword evidence="4" id="KW-1185">Reference proteome</keyword>
<feature type="chain" id="PRO_5043471808" evidence="2">
    <location>
        <begin position="19"/>
        <end position="445"/>
    </location>
</feature>
<evidence type="ECO:0000313" key="4">
    <source>
        <dbReference type="Proteomes" id="UP001314263"/>
    </source>
</evidence>
<dbReference type="EMBL" id="CAUYUE010000003">
    <property type="protein sequence ID" value="CAK0759471.1"/>
    <property type="molecule type" value="Genomic_DNA"/>
</dbReference>
<comment type="caution">
    <text evidence="3">The sequence shown here is derived from an EMBL/GenBank/DDBJ whole genome shotgun (WGS) entry which is preliminary data.</text>
</comment>